<organism evidence="6 7">
    <name type="scientific">Nonomuraea helvata</name>
    <dbReference type="NCBI Taxonomy" id="37484"/>
    <lineage>
        <taxon>Bacteria</taxon>
        <taxon>Bacillati</taxon>
        <taxon>Actinomycetota</taxon>
        <taxon>Actinomycetes</taxon>
        <taxon>Streptosporangiales</taxon>
        <taxon>Streptosporangiaceae</taxon>
        <taxon>Nonomuraea</taxon>
    </lineage>
</organism>
<evidence type="ECO:0000256" key="1">
    <source>
        <dbReference type="ARBA" id="ARBA00004817"/>
    </source>
</evidence>
<dbReference type="Proteomes" id="UP001589532">
    <property type="component" value="Unassembled WGS sequence"/>
</dbReference>
<dbReference type="EMBL" id="JBHMBW010000080">
    <property type="protein sequence ID" value="MFB9630012.1"/>
    <property type="molecule type" value="Genomic_DNA"/>
</dbReference>
<evidence type="ECO:0000256" key="2">
    <source>
        <dbReference type="ARBA" id="ARBA00012404"/>
    </source>
</evidence>
<feature type="domain" description="Chorismate mutase" evidence="5">
    <location>
        <begin position="16"/>
        <end position="109"/>
    </location>
</feature>
<dbReference type="EC" id="5.4.99.5" evidence="2"/>
<sequence>MPHRAPAVRHQAALITAVLLALSPAPGRPKAPDELTELVELTVRRILLADEVAAAKFADASPITDPARERQLLDAVATQSAQAGLAPETGVRFFRAQIEASKLVQRGLHERWRAHPALRPRRWPDLATEIRPRLDRLTPRMLRLLKQTTPVRMTPGRCQAQLRAARATVQSRARLDRLHRDALSLALPPICASDSVKTGDGLNVRNTGVLLARQPQIGAVVEAPGIGGHPLGGGMVHDAQPVRL</sequence>
<proteinExistence type="predicted"/>
<dbReference type="NCBIfam" id="TIGR01806">
    <property type="entry name" value="CM_mono2"/>
    <property type="match status" value="1"/>
</dbReference>
<keyword evidence="4 6" id="KW-0413">Isomerase</keyword>
<dbReference type="PANTHER" id="PTHR38041">
    <property type="entry name" value="CHORISMATE MUTASE"/>
    <property type="match status" value="1"/>
</dbReference>
<protein>
    <recommendedName>
        <fullName evidence="2">chorismate mutase</fullName>
        <ecNumber evidence="2">5.4.99.5</ecNumber>
    </recommendedName>
</protein>
<dbReference type="Pfam" id="PF01817">
    <property type="entry name" value="CM_2"/>
    <property type="match status" value="1"/>
</dbReference>
<evidence type="ECO:0000259" key="5">
    <source>
        <dbReference type="PROSITE" id="PS51168"/>
    </source>
</evidence>
<dbReference type="InterPro" id="IPR036263">
    <property type="entry name" value="Chorismate_II_sf"/>
</dbReference>
<comment type="caution">
    <text evidence="6">The sequence shown here is derived from an EMBL/GenBank/DDBJ whole genome shotgun (WGS) entry which is preliminary data.</text>
</comment>
<dbReference type="NCBIfam" id="NF006741">
    <property type="entry name" value="PRK09269.1"/>
    <property type="match status" value="1"/>
</dbReference>
<comment type="pathway">
    <text evidence="1">Metabolic intermediate biosynthesis; prephenate biosynthesis; prephenate from chorismate: step 1/1.</text>
</comment>
<accession>A0ABV5SEA4</accession>
<dbReference type="RefSeq" id="WP_345002937.1">
    <property type="nucleotide sequence ID" value="NZ_BAAAXV010000012.1"/>
</dbReference>
<gene>
    <name evidence="6" type="ORF">ACFFSA_43660</name>
</gene>
<dbReference type="SMART" id="SM00830">
    <property type="entry name" value="CM_2"/>
    <property type="match status" value="1"/>
</dbReference>
<dbReference type="InterPro" id="IPR051331">
    <property type="entry name" value="Chorismate_mutase-related"/>
</dbReference>
<dbReference type="InterPro" id="IPR008240">
    <property type="entry name" value="Chorismate_mutase_periplasmic"/>
</dbReference>
<dbReference type="InterPro" id="IPR002701">
    <property type="entry name" value="CM_II_prokaryot"/>
</dbReference>
<reference evidence="6 7" key="1">
    <citation type="submission" date="2024-09" db="EMBL/GenBank/DDBJ databases">
        <authorList>
            <person name="Sun Q."/>
            <person name="Mori K."/>
        </authorList>
    </citation>
    <scope>NUCLEOTIDE SEQUENCE [LARGE SCALE GENOMIC DNA]</scope>
    <source>
        <strain evidence="6 7">JCM 3143</strain>
    </source>
</reference>
<dbReference type="InterPro" id="IPR036979">
    <property type="entry name" value="CM_dom_sf"/>
</dbReference>
<evidence type="ECO:0000256" key="4">
    <source>
        <dbReference type="ARBA" id="ARBA00023235"/>
    </source>
</evidence>
<name>A0ABV5SEA4_9ACTN</name>
<keyword evidence="7" id="KW-1185">Reference proteome</keyword>
<evidence type="ECO:0000256" key="3">
    <source>
        <dbReference type="ARBA" id="ARBA00022729"/>
    </source>
</evidence>
<dbReference type="GO" id="GO:0004106">
    <property type="term" value="F:chorismate mutase activity"/>
    <property type="evidence" value="ECO:0007669"/>
    <property type="project" value="UniProtKB-EC"/>
</dbReference>
<dbReference type="PANTHER" id="PTHR38041:SF2">
    <property type="entry name" value="SECRETED CHORISMATE MUTASE"/>
    <property type="match status" value="1"/>
</dbReference>
<dbReference type="Gene3D" id="1.20.59.10">
    <property type="entry name" value="Chorismate mutase"/>
    <property type="match status" value="1"/>
</dbReference>
<evidence type="ECO:0000313" key="7">
    <source>
        <dbReference type="Proteomes" id="UP001589532"/>
    </source>
</evidence>
<evidence type="ECO:0000313" key="6">
    <source>
        <dbReference type="EMBL" id="MFB9630012.1"/>
    </source>
</evidence>
<dbReference type="PROSITE" id="PS51168">
    <property type="entry name" value="CHORISMATE_MUT_2"/>
    <property type="match status" value="1"/>
</dbReference>
<keyword evidence="3" id="KW-0732">Signal</keyword>
<dbReference type="SUPFAM" id="SSF48600">
    <property type="entry name" value="Chorismate mutase II"/>
    <property type="match status" value="1"/>
</dbReference>